<comment type="caution">
    <text evidence="6">The sequence shown here is derived from an EMBL/GenBank/DDBJ whole genome shotgun (WGS) entry which is preliminary data.</text>
</comment>
<comment type="subcellular location">
    <subcellularLocation>
        <location evidence="2">Cytoplasm</location>
    </subcellularLocation>
    <subcellularLocation>
        <location evidence="1">Nucleus</location>
    </subcellularLocation>
</comment>
<keyword evidence="4" id="KW-0539">Nucleus</keyword>
<evidence type="ECO:0000256" key="5">
    <source>
        <dbReference type="ARBA" id="ARBA00023480"/>
    </source>
</evidence>
<dbReference type="EMBL" id="JAHRIO010060218">
    <property type="protein sequence ID" value="MEQ2177623.1"/>
    <property type="molecule type" value="Genomic_DNA"/>
</dbReference>
<evidence type="ECO:0000256" key="4">
    <source>
        <dbReference type="ARBA" id="ARBA00023242"/>
    </source>
</evidence>
<accession>A0ABV0P1V9</accession>
<evidence type="ECO:0000256" key="2">
    <source>
        <dbReference type="ARBA" id="ARBA00004496"/>
    </source>
</evidence>
<reference evidence="6 7" key="1">
    <citation type="submission" date="2021-06" db="EMBL/GenBank/DDBJ databases">
        <authorList>
            <person name="Palmer J.M."/>
        </authorList>
    </citation>
    <scope>NUCLEOTIDE SEQUENCE [LARGE SCALE GENOMIC DNA]</scope>
    <source>
        <strain evidence="6 7">GA_2019</strain>
        <tissue evidence="6">Muscle</tissue>
    </source>
</reference>
<evidence type="ECO:0000256" key="1">
    <source>
        <dbReference type="ARBA" id="ARBA00004123"/>
    </source>
</evidence>
<dbReference type="PANTHER" id="PTHR31661:SF1">
    <property type="entry name" value="CDAN1-INTERACTING NUCLEASE 1"/>
    <property type="match status" value="1"/>
</dbReference>
<evidence type="ECO:0000313" key="6">
    <source>
        <dbReference type="EMBL" id="MEQ2177623.1"/>
    </source>
</evidence>
<keyword evidence="3" id="KW-0963">Cytoplasm</keyword>
<name>A0ABV0P1V9_9TELE</name>
<gene>
    <name evidence="6" type="ORF">GOODEAATRI_005442</name>
</gene>
<dbReference type="Proteomes" id="UP001476798">
    <property type="component" value="Unassembled WGS sequence"/>
</dbReference>
<dbReference type="InterPro" id="IPR029404">
    <property type="entry name" value="CDIN1"/>
</dbReference>
<keyword evidence="7" id="KW-1185">Reference proteome</keyword>
<protein>
    <recommendedName>
        <fullName evidence="5">CDAN1-interacting nuclease 1</fullName>
    </recommendedName>
</protein>
<evidence type="ECO:0000313" key="7">
    <source>
        <dbReference type="Proteomes" id="UP001476798"/>
    </source>
</evidence>
<organism evidence="6 7">
    <name type="scientific">Goodea atripinnis</name>
    <dbReference type="NCBI Taxonomy" id="208336"/>
    <lineage>
        <taxon>Eukaryota</taxon>
        <taxon>Metazoa</taxon>
        <taxon>Chordata</taxon>
        <taxon>Craniata</taxon>
        <taxon>Vertebrata</taxon>
        <taxon>Euteleostomi</taxon>
        <taxon>Actinopterygii</taxon>
        <taxon>Neopterygii</taxon>
        <taxon>Teleostei</taxon>
        <taxon>Neoteleostei</taxon>
        <taxon>Acanthomorphata</taxon>
        <taxon>Ovalentaria</taxon>
        <taxon>Atherinomorphae</taxon>
        <taxon>Cyprinodontiformes</taxon>
        <taxon>Goodeidae</taxon>
        <taxon>Goodea</taxon>
    </lineage>
</organism>
<sequence>MAPWLASSLGLQRPRSIVNCLRMEYLGLELCQPPQSGISQGRFGPGLVIYWYGFIEELDCQRDRGILLKDCFPTDIVTLCHASQQEQTPESQKKDTDVMQLARICPELHLTPFLHRYLSFFLPFIAPTQPHVDTQQRSGYLTVHSQILLAVDTWPLDGLSQWMARAEAGHKTLSYRTQSPGLCHSFRLRSTG</sequence>
<dbReference type="PANTHER" id="PTHR31661">
    <property type="entry name" value="SIMILAR TO CDNA SEQUENCE BC052040"/>
    <property type="match status" value="1"/>
</dbReference>
<dbReference type="Pfam" id="PF14811">
    <property type="entry name" value="TPD"/>
    <property type="match status" value="1"/>
</dbReference>
<evidence type="ECO:0000256" key="3">
    <source>
        <dbReference type="ARBA" id="ARBA00022490"/>
    </source>
</evidence>
<proteinExistence type="predicted"/>